<proteinExistence type="predicted"/>
<comment type="caution">
    <text evidence="1">The sequence shown here is derived from an EMBL/GenBank/DDBJ whole genome shotgun (WGS) entry which is preliminary data.</text>
</comment>
<evidence type="ECO:0000313" key="1">
    <source>
        <dbReference type="EMBL" id="PXV69160.1"/>
    </source>
</evidence>
<organism evidence="1 2">
    <name type="scientific">Dysgonomonas alginatilytica</name>
    <dbReference type="NCBI Taxonomy" id="1605892"/>
    <lineage>
        <taxon>Bacteria</taxon>
        <taxon>Pseudomonadati</taxon>
        <taxon>Bacteroidota</taxon>
        <taxon>Bacteroidia</taxon>
        <taxon>Bacteroidales</taxon>
        <taxon>Dysgonomonadaceae</taxon>
        <taxon>Dysgonomonas</taxon>
    </lineage>
</organism>
<reference evidence="1 2" key="1">
    <citation type="submission" date="2018-03" db="EMBL/GenBank/DDBJ databases">
        <title>Genomic Encyclopedia of Archaeal and Bacterial Type Strains, Phase II (KMG-II): from individual species to whole genera.</title>
        <authorList>
            <person name="Goeker M."/>
        </authorList>
    </citation>
    <scope>NUCLEOTIDE SEQUENCE [LARGE SCALE GENOMIC DNA]</scope>
    <source>
        <strain evidence="1 2">DSM 100214</strain>
    </source>
</reference>
<name>A0A2V3PTX6_9BACT</name>
<gene>
    <name evidence="1" type="ORF">CLV62_101429</name>
</gene>
<dbReference type="EMBL" id="QICL01000001">
    <property type="protein sequence ID" value="PXV69160.1"/>
    <property type="molecule type" value="Genomic_DNA"/>
</dbReference>
<dbReference type="PROSITE" id="PS51257">
    <property type="entry name" value="PROKAR_LIPOPROTEIN"/>
    <property type="match status" value="1"/>
</dbReference>
<dbReference type="AlphaFoldDB" id="A0A2V3PTX6"/>
<keyword evidence="2" id="KW-1185">Reference proteome</keyword>
<sequence length="201" mass="22812">MKTHSFIFISILLLAITSCNNKQKKDNAPQQETEINKTDLSISNISVLYYNYIVESEAAISPNDIQLDLPQFEKDRKGVLDATIDDSIKIGKLKSRIDSLRPAQQPSPIDARLVAIINYTNGIQDQLCIGGKYVNKIFLNGAEQETDNQLLFLLKNYIGFYPWMIGDDMFAMQELQDASFPKGPFVSTPYYEAYQEALNKR</sequence>
<dbReference type="OrthoDB" id="996475at2"/>
<accession>A0A2V3PTX6</accession>
<protein>
    <submittedName>
        <fullName evidence="1">Uncharacterized protein</fullName>
    </submittedName>
</protein>
<dbReference type="Proteomes" id="UP000247973">
    <property type="component" value="Unassembled WGS sequence"/>
</dbReference>
<dbReference type="RefSeq" id="WP_110309114.1">
    <property type="nucleotide sequence ID" value="NZ_QICL01000001.1"/>
</dbReference>
<evidence type="ECO:0000313" key="2">
    <source>
        <dbReference type="Proteomes" id="UP000247973"/>
    </source>
</evidence>